<dbReference type="EMBL" id="CAXKWB010057865">
    <property type="protein sequence ID" value="CAL4179960.1"/>
    <property type="molecule type" value="Genomic_DNA"/>
</dbReference>
<evidence type="ECO:0000313" key="2">
    <source>
        <dbReference type="EMBL" id="CAL4179960.1"/>
    </source>
</evidence>
<feature type="non-terminal residue" evidence="2">
    <location>
        <position position="289"/>
    </location>
</feature>
<feature type="region of interest" description="Disordered" evidence="1">
    <location>
        <begin position="166"/>
        <end position="192"/>
    </location>
</feature>
<dbReference type="AlphaFoldDB" id="A0AAV2SD37"/>
<name>A0AAV2SD37_MEGNR</name>
<gene>
    <name evidence="2" type="ORF">MNOR_LOCUS35253</name>
</gene>
<organism evidence="2 3">
    <name type="scientific">Meganyctiphanes norvegica</name>
    <name type="common">Northern krill</name>
    <name type="synonym">Thysanopoda norvegica</name>
    <dbReference type="NCBI Taxonomy" id="48144"/>
    <lineage>
        <taxon>Eukaryota</taxon>
        <taxon>Metazoa</taxon>
        <taxon>Ecdysozoa</taxon>
        <taxon>Arthropoda</taxon>
        <taxon>Crustacea</taxon>
        <taxon>Multicrustacea</taxon>
        <taxon>Malacostraca</taxon>
        <taxon>Eumalacostraca</taxon>
        <taxon>Eucarida</taxon>
        <taxon>Euphausiacea</taxon>
        <taxon>Euphausiidae</taxon>
        <taxon>Meganyctiphanes</taxon>
    </lineage>
</organism>
<comment type="caution">
    <text evidence="2">The sequence shown here is derived from an EMBL/GenBank/DDBJ whole genome shotgun (WGS) entry which is preliminary data.</text>
</comment>
<accession>A0AAV2SD37</accession>
<reference evidence="2 3" key="1">
    <citation type="submission" date="2024-05" db="EMBL/GenBank/DDBJ databases">
        <authorList>
            <person name="Wallberg A."/>
        </authorList>
    </citation>
    <scope>NUCLEOTIDE SEQUENCE [LARGE SCALE GENOMIC DNA]</scope>
</reference>
<evidence type="ECO:0000256" key="1">
    <source>
        <dbReference type="SAM" id="MobiDB-lite"/>
    </source>
</evidence>
<sequence>MKTVVLDRGYLKRTRAHNFLTRIISRVTALAERRSHRRILNKFSTHDPLKSLGKTCFLADFRGMKSKTCCQNNSLSQCLSENLYAAHSHRLQICINKKIFSGQPSNNESDFRANLTRENGDCLKCISNIEMNKLLKNQECQQPKTCLGLNLKIDLYETTIEAGGDEAENVGRGTKRSKKSTSNRNKSTEETMTQDKVVDSLIQGLVGKGQNKFMKDFNPKTSERVRRKKKKVQYYNDNSARYDKTGRGARGGQGKDVVRSCQAETPCIWCEDQIINPSPKCHHLHCCTQ</sequence>
<protein>
    <submittedName>
        <fullName evidence="2">Uncharacterized protein</fullName>
    </submittedName>
</protein>
<keyword evidence="3" id="KW-1185">Reference proteome</keyword>
<dbReference type="Proteomes" id="UP001497623">
    <property type="component" value="Unassembled WGS sequence"/>
</dbReference>
<evidence type="ECO:0000313" key="3">
    <source>
        <dbReference type="Proteomes" id="UP001497623"/>
    </source>
</evidence>
<proteinExistence type="predicted"/>